<sequence length="665" mass="75596">MKNNTIYLEAAREKNRLKIGIHTSRDVIWHYEDLPAPMDKIEKTSVSMAEALNNASRKGCGGLQEFEKLKAVGQMLCDELLPLDIKEKLRKSEAEYLVLKLDDGLVHIPWELLCVDDKFLCQRFSMGRLVKTRQKIAESNERPLTKPLNMWILANPRGDLDIAGSEGLRLFQTMARLNQEEDMIDPCLDAEITPDEVKERIKSYDVVHFAGHAEYSSKSDQSGPGQSGWKLADGNFTVSDIDKMASSSAMPALVFSNACQSARTDAWERREKTDEGSFGLANAFLRSGVKHYLGAFWEIMDEPSSHFAHEFYGLLSNGTPMGKAVREARTNLIDKYGPDTCWASYILYGDPRISYFAENEAPRKQSAPEPAITRATATRGTLFNYTLNTAKLKEMQTWLTVFLTVIILVSGIIAGNYFIQGFSLNQKIRIQELLTNQAEKKQKRTEALFRELTKITNLPAEQQNAKVLTMAMIFDSQLSVSNKKKENLAAFAIQNQLIEHSRFKILERKSYDIILRELIWEKPEQLKLLMPKVLLFLEVYEDEEQSLVLMRLVDKKTGTVIDNLFEELDVNKPILAQKKELSENLLRKLAERYPLRGLISEITENKVTLNIGYEAGVRMGQWLRVVGKDTFLKVISVESGTSSARVTKGKNNLKKRWEVEVIPHL</sequence>
<keyword evidence="4" id="KW-1185">Reference proteome</keyword>
<keyword evidence="1" id="KW-0472">Membrane</keyword>
<dbReference type="Gene3D" id="3.40.50.1460">
    <property type="match status" value="1"/>
</dbReference>
<dbReference type="EMBL" id="CP061800">
    <property type="protein sequence ID" value="QTA85543.1"/>
    <property type="molecule type" value="Genomic_DNA"/>
</dbReference>
<evidence type="ECO:0000313" key="4">
    <source>
        <dbReference type="Proteomes" id="UP000663722"/>
    </source>
</evidence>
<dbReference type="RefSeq" id="WP_207681556.1">
    <property type="nucleotide sequence ID" value="NZ_CP061800.1"/>
</dbReference>
<reference evidence="3" key="1">
    <citation type="journal article" date="2021" name="Microb. Physiol.">
        <title>Proteogenomic Insights into the Physiology of Marine, Sulfate-Reducing, Filamentous Desulfonema limicola and Desulfonema magnum.</title>
        <authorList>
            <person name="Schnaars V."/>
            <person name="Wohlbrand L."/>
            <person name="Scheve S."/>
            <person name="Hinrichs C."/>
            <person name="Reinhardt R."/>
            <person name="Rabus R."/>
        </authorList>
    </citation>
    <scope>NUCLEOTIDE SEQUENCE</scope>
    <source>
        <strain evidence="3">4be13</strain>
    </source>
</reference>
<dbReference type="Pfam" id="PF12770">
    <property type="entry name" value="CHAT"/>
    <property type="match status" value="1"/>
</dbReference>
<evidence type="ECO:0000259" key="2">
    <source>
        <dbReference type="Pfam" id="PF12770"/>
    </source>
</evidence>
<keyword evidence="1" id="KW-0812">Transmembrane</keyword>
<evidence type="ECO:0000256" key="1">
    <source>
        <dbReference type="SAM" id="Phobius"/>
    </source>
</evidence>
<dbReference type="AlphaFoldDB" id="A0A975GM74"/>
<dbReference type="Proteomes" id="UP000663722">
    <property type="component" value="Chromosome"/>
</dbReference>
<feature type="transmembrane region" description="Helical" evidence="1">
    <location>
        <begin position="398"/>
        <end position="419"/>
    </location>
</feature>
<feature type="domain" description="CHAT" evidence="2">
    <location>
        <begin position="71"/>
        <end position="350"/>
    </location>
</feature>
<proteinExistence type="predicted"/>
<protein>
    <submittedName>
        <fullName evidence="3">CHAT domain-containing protein</fullName>
    </submittedName>
</protein>
<keyword evidence="1" id="KW-1133">Transmembrane helix</keyword>
<dbReference type="InterPro" id="IPR024983">
    <property type="entry name" value="CHAT_dom"/>
</dbReference>
<name>A0A975GM74_9BACT</name>
<accession>A0A975GM74</accession>
<dbReference type="KEGG" id="dmm:dnm_015540"/>
<organism evidence="3 4">
    <name type="scientific">Desulfonema magnum</name>
    <dbReference type="NCBI Taxonomy" id="45655"/>
    <lineage>
        <taxon>Bacteria</taxon>
        <taxon>Pseudomonadati</taxon>
        <taxon>Thermodesulfobacteriota</taxon>
        <taxon>Desulfobacteria</taxon>
        <taxon>Desulfobacterales</taxon>
        <taxon>Desulfococcaceae</taxon>
        <taxon>Desulfonema</taxon>
    </lineage>
</organism>
<evidence type="ECO:0000313" key="3">
    <source>
        <dbReference type="EMBL" id="QTA85543.1"/>
    </source>
</evidence>
<gene>
    <name evidence="3" type="ORF">dnm_015540</name>
</gene>